<keyword evidence="3" id="KW-1185">Reference proteome</keyword>
<organism evidence="2 3">
    <name type="scientific">Talaromyces amestolkiae</name>
    <dbReference type="NCBI Taxonomy" id="1196081"/>
    <lineage>
        <taxon>Eukaryota</taxon>
        <taxon>Fungi</taxon>
        <taxon>Dikarya</taxon>
        <taxon>Ascomycota</taxon>
        <taxon>Pezizomycotina</taxon>
        <taxon>Eurotiomycetes</taxon>
        <taxon>Eurotiomycetidae</taxon>
        <taxon>Eurotiales</taxon>
        <taxon>Trichocomaceae</taxon>
        <taxon>Talaromyces</taxon>
        <taxon>Talaromyces sect. Talaromyces</taxon>
    </lineage>
</organism>
<evidence type="ECO:0008006" key="4">
    <source>
        <dbReference type="Google" id="ProtNLM"/>
    </source>
</evidence>
<sequence>MAPGQGQKRPQYQSRRGGRRNYQQKSHQTSPRESKTQHNSGMESNKKPNAQSAPQTRSLSALQMILNFTKEWSPELHHNHQPFTKLPGDVALCIMDHLKDPVDKMSLALTTKSMWEWSQKVLKLQDFKLQQVLPIRASERRGTVKPWPYFRSYRWRLIERLEDEHWKACSGCLRLHPKTEFFTSELKEPANERYCRAPGLIQICPHLLLTYKKCETLQKVLASQAEENKVRKQDTDFDKYLYHECVRGAEYTKEAGHFKLIIGTQPFVTDSKQQLVFRQRYTLHINSESMKKDLNQIGTRSLFPNLCPHRSIATHCLDMLDKQGPWNNDKIVKDDAGDNVTCKGCGTYFSGFKRYVHSTSKMCRIDFFTSKILSKKDFELRDCLTGHGIADELQSWIDKTQLANIVDVTDSVHYGCKCLKKCRKLGFIPISCPSGRASLPDTSWKGDEPVWPY</sequence>
<name>A0A364KUP4_TALAM</name>
<comment type="caution">
    <text evidence="2">The sequence shown here is derived from an EMBL/GenBank/DDBJ whole genome shotgun (WGS) entry which is preliminary data.</text>
</comment>
<evidence type="ECO:0000313" key="3">
    <source>
        <dbReference type="Proteomes" id="UP000249363"/>
    </source>
</evidence>
<evidence type="ECO:0000256" key="1">
    <source>
        <dbReference type="SAM" id="MobiDB-lite"/>
    </source>
</evidence>
<feature type="compositionally biased region" description="Polar residues" evidence="1">
    <location>
        <begin position="37"/>
        <end position="56"/>
    </location>
</feature>
<evidence type="ECO:0000313" key="2">
    <source>
        <dbReference type="EMBL" id="RAO67277.1"/>
    </source>
</evidence>
<feature type="region of interest" description="Disordered" evidence="1">
    <location>
        <begin position="1"/>
        <end position="56"/>
    </location>
</feature>
<dbReference type="RefSeq" id="XP_040731793.1">
    <property type="nucleotide sequence ID" value="XM_040875528.1"/>
</dbReference>
<dbReference type="GeneID" id="63792505"/>
<protein>
    <recommendedName>
        <fullName evidence="4">F-box domain-containing protein</fullName>
    </recommendedName>
</protein>
<proteinExistence type="predicted"/>
<dbReference type="OrthoDB" id="4221801at2759"/>
<reference evidence="2 3" key="1">
    <citation type="journal article" date="2017" name="Biotechnol. Biofuels">
        <title>Differential beta-glucosidase expression as a function of carbon source availability in Talaromyces amestolkiae: a genomic and proteomic approach.</title>
        <authorList>
            <person name="de Eugenio L.I."/>
            <person name="Mendez-Liter J.A."/>
            <person name="Nieto-Dominguez M."/>
            <person name="Alonso L."/>
            <person name="Gil-Munoz J."/>
            <person name="Barriuso J."/>
            <person name="Prieto A."/>
            <person name="Martinez M.J."/>
        </authorList>
    </citation>
    <scope>NUCLEOTIDE SEQUENCE [LARGE SCALE GENOMIC DNA]</scope>
    <source>
        <strain evidence="2 3">CIB</strain>
    </source>
</reference>
<gene>
    <name evidence="2" type="ORF">BHQ10_003289</name>
</gene>
<dbReference type="EMBL" id="MIKG01000005">
    <property type="protein sequence ID" value="RAO67277.1"/>
    <property type="molecule type" value="Genomic_DNA"/>
</dbReference>
<dbReference type="AlphaFoldDB" id="A0A364KUP4"/>
<dbReference type="Proteomes" id="UP000249363">
    <property type="component" value="Unassembled WGS sequence"/>
</dbReference>
<accession>A0A364KUP4</accession>